<accession>A0A284R6F2</accession>
<dbReference type="EMBL" id="FUEG01000005">
    <property type="protein sequence ID" value="SJL04297.1"/>
    <property type="molecule type" value="Genomic_DNA"/>
</dbReference>
<dbReference type="Proteomes" id="UP000219338">
    <property type="component" value="Unassembled WGS sequence"/>
</dbReference>
<proteinExistence type="predicted"/>
<protein>
    <submittedName>
        <fullName evidence="1">Uncharacterized protein</fullName>
    </submittedName>
</protein>
<reference evidence="2" key="1">
    <citation type="journal article" date="2017" name="Nat. Ecol. Evol.">
        <title>Genome expansion and lineage-specific genetic innovations in the forest pathogenic fungi Armillaria.</title>
        <authorList>
            <person name="Sipos G."/>
            <person name="Prasanna A.N."/>
            <person name="Walter M.C."/>
            <person name="O'Connor E."/>
            <person name="Balint B."/>
            <person name="Krizsan K."/>
            <person name="Kiss B."/>
            <person name="Hess J."/>
            <person name="Varga T."/>
            <person name="Slot J."/>
            <person name="Riley R."/>
            <person name="Boka B."/>
            <person name="Rigling D."/>
            <person name="Barry K."/>
            <person name="Lee J."/>
            <person name="Mihaltcheva S."/>
            <person name="LaButti K."/>
            <person name="Lipzen A."/>
            <person name="Waldron R."/>
            <person name="Moloney N.M."/>
            <person name="Sperisen C."/>
            <person name="Kredics L."/>
            <person name="Vagvoelgyi C."/>
            <person name="Patrignani A."/>
            <person name="Fitzpatrick D."/>
            <person name="Nagy I."/>
            <person name="Doyle S."/>
            <person name="Anderson J.B."/>
            <person name="Grigoriev I.V."/>
            <person name="Gueldener U."/>
            <person name="Muensterkoetter M."/>
            <person name="Nagy L.G."/>
        </authorList>
    </citation>
    <scope>NUCLEOTIDE SEQUENCE [LARGE SCALE GENOMIC DNA]</scope>
    <source>
        <strain evidence="2">C18/9</strain>
    </source>
</reference>
<evidence type="ECO:0000313" key="2">
    <source>
        <dbReference type="Proteomes" id="UP000219338"/>
    </source>
</evidence>
<dbReference type="AlphaFoldDB" id="A0A284R6F2"/>
<sequence length="202" mass="22489">MFQAAMVLRWTPGPSLHIPFQPVSFPLSSRSSTTTTNPASITVPGPRPPQCYNASQLHFYGPLPLRANGAECVLVDGLDFVPHCCVGRKLLDIRLQPGEEIWLVSGDVVSMYPNIPIEDGVRHIATMLGTSSMEFTDLEEAVNLDITSKEELIIILLRLMLQYNYTTFESGQHNNRDTYIHRTRNSLSATIGRFMVVHGCNS</sequence>
<name>A0A284R6F2_ARMOS</name>
<organism evidence="1 2">
    <name type="scientific">Armillaria ostoyae</name>
    <name type="common">Armillaria root rot fungus</name>
    <dbReference type="NCBI Taxonomy" id="47428"/>
    <lineage>
        <taxon>Eukaryota</taxon>
        <taxon>Fungi</taxon>
        <taxon>Dikarya</taxon>
        <taxon>Basidiomycota</taxon>
        <taxon>Agaricomycotina</taxon>
        <taxon>Agaricomycetes</taxon>
        <taxon>Agaricomycetidae</taxon>
        <taxon>Agaricales</taxon>
        <taxon>Marasmiineae</taxon>
        <taxon>Physalacriaceae</taxon>
        <taxon>Armillaria</taxon>
    </lineage>
</organism>
<evidence type="ECO:0000313" key="1">
    <source>
        <dbReference type="EMBL" id="SJL04297.1"/>
    </source>
</evidence>
<keyword evidence="2" id="KW-1185">Reference proteome</keyword>
<gene>
    <name evidence="1" type="ORF">ARMOST_07658</name>
</gene>